<protein>
    <submittedName>
        <fullName evidence="1">Uncharacterized protein</fullName>
    </submittedName>
</protein>
<dbReference type="HOGENOM" id="CLU_2500834_0_0_1"/>
<dbReference type="EMBL" id="KQ971352">
    <property type="protein sequence ID" value="EFA06270.1"/>
    <property type="molecule type" value="Genomic_DNA"/>
</dbReference>
<reference evidence="1 2" key="1">
    <citation type="journal article" date="2008" name="Nature">
        <title>The genome of the model beetle and pest Tribolium castaneum.</title>
        <authorList>
            <consortium name="Tribolium Genome Sequencing Consortium"/>
            <person name="Richards S."/>
            <person name="Gibbs R.A."/>
            <person name="Weinstock G.M."/>
            <person name="Brown S.J."/>
            <person name="Denell R."/>
            <person name="Beeman R.W."/>
            <person name="Gibbs R."/>
            <person name="Beeman R.W."/>
            <person name="Brown S.J."/>
            <person name="Bucher G."/>
            <person name="Friedrich M."/>
            <person name="Grimmelikhuijzen C.J."/>
            <person name="Klingler M."/>
            <person name="Lorenzen M."/>
            <person name="Richards S."/>
            <person name="Roth S."/>
            <person name="Schroder R."/>
            <person name="Tautz D."/>
            <person name="Zdobnov E.M."/>
            <person name="Muzny D."/>
            <person name="Gibbs R.A."/>
            <person name="Weinstock G.M."/>
            <person name="Attaway T."/>
            <person name="Bell S."/>
            <person name="Buhay C.J."/>
            <person name="Chandrabose M.N."/>
            <person name="Chavez D."/>
            <person name="Clerk-Blankenburg K.P."/>
            <person name="Cree A."/>
            <person name="Dao M."/>
            <person name="Davis C."/>
            <person name="Chacko J."/>
            <person name="Dinh H."/>
            <person name="Dugan-Rocha S."/>
            <person name="Fowler G."/>
            <person name="Garner T.T."/>
            <person name="Garnes J."/>
            <person name="Gnirke A."/>
            <person name="Hawes A."/>
            <person name="Hernandez J."/>
            <person name="Hines S."/>
            <person name="Holder M."/>
            <person name="Hume J."/>
            <person name="Jhangiani S.N."/>
            <person name="Joshi V."/>
            <person name="Khan Z.M."/>
            <person name="Jackson L."/>
            <person name="Kovar C."/>
            <person name="Kowis A."/>
            <person name="Lee S."/>
            <person name="Lewis L.R."/>
            <person name="Margolis J."/>
            <person name="Morgan M."/>
            <person name="Nazareth L.V."/>
            <person name="Nguyen N."/>
            <person name="Okwuonu G."/>
            <person name="Parker D."/>
            <person name="Richards S."/>
            <person name="Ruiz S.J."/>
            <person name="Santibanez J."/>
            <person name="Savard J."/>
            <person name="Scherer S.E."/>
            <person name="Schneider B."/>
            <person name="Sodergren E."/>
            <person name="Tautz D."/>
            <person name="Vattahil S."/>
            <person name="Villasana D."/>
            <person name="White C.S."/>
            <person name="Wright R."/>
            <person name="Park Y."/>
            <person name="Beeman R.W."/>
            <person name="Lord J."/>
            <person name="Oppert B."/>
            <person name="Lorenzen M."/>
            <person name="Brown S."/>
            <person name="Wang L."/>
            <person name="Savard J."/>
            <person name="Tautz D."/>
            <person name="Richards S."/>
            <person name="Weinstock G."/>
            <person name="Gibbs R.A."/>
            <person name="Liu Y."/>
            <person name="Worley K."/>
            <person name="Weinstock G."/>
            <person name="Elsik C.G."/>
            <person name="Reese J.T."/>
            <person name="Elhaik E."/>
            <person name="Landan G."/>
            <person name="Graur D."/>
            <person name="Arensburger P."/>
            <person name="Atkinson P."/>
            <person name="Beeman R.W."/>
            <person name="Beidler J."/>
            <person name="Brown S.J."/>
            <person name="Demuth J.P."/>
            <person name="Drury D.W."/>
            <person name="Du Y.Z."/>
            <person name="Fujiwara H."/>
            <person name="Lorenzen M."/>
            <person name="Maselli V."/>
            <person name="Osanai M."/>
            <person name="Park Y."/>
            <person name="Robertson H.M."/>
            <person name="Tu Z."/>
            <person name="Wang J.J."/>
            <person name="Wang S."/>
            <person name="Richards S."/>
            <person name="Song H."/>
            <person name="Zhang L."/>
            <person name="Sodergren E."/>
            <person name="Werner D."/>
            <person name="Stanke M."/>
            <person name="Morgenstern B."/>
            <person name="Solovyev V."/>
            <person name="Kosarev P."/>
            <person name="Brown G."/>
            <person name="Chen H.C."/>
            <person name="Ermolaeva O."/>
            <person name="Hlavina W."/>
            <person name="Kapustin Y."/>
            <person name="Kiryutin B."/>
            <person name="Kitts P."/>
            <person name="Maglott D."/>
            <person name="Pruitt K."/>
            <person name="Sapojnikov V."/>
            <person name="Souvorov A."/>
            <person name="Mackey A.J."/>
            <person name="Waterhouse R.M."/>
            <person name="Wyder S."/>
            <person name="Zdobnov E.M."/>
            <person name="Zdobnov E.M."/>
            <person name="Wyder S."/>
            <person name="Kriventseva E.V."/>
            <person name="Kadowaki T."/>
            <person name="Bork P."/>
            <person name="Aranda M."/>
            <person name="Bao R."/>
            <person name="Beermann A."/>
            <person name="Berns N."/>
            <person name="Bolognesi R."/>
            <person name="Bonneton F."/>
            <person name="Bopp D."/>
            <person name="Brown S.J."/>
            <person name="Bucher G."/>
            <person name="Butts T."/>
            <person name="Chaumot A."/>
            <person name="Denell R.E."/>
            <person name="Ferrier D.E."/>
            <person name="Friedrich M."/>
            <person name="Gordon C.M."/>
            <person name="Jindra M."/>
            <person name="Klingler M."/>
            <person name="Lan Q."/>
            <person name="Lattorff H.M."/>
            <person name="Laudet V."/>
            <person name="von Levetsow C."/>
            <person name="Liu Z."/>
            <person name="Lutz R."/>
            <person name="Lynch J.A."/>
            <person name="da Fonseca R.N."/>
            <person name="Posnien N."/>
            <person name="Reuter R."/>
            <person name="Roth S."/>
            <person name="Savard J."/>
            <person name="Schinko J.B."/>
            <person name="Schmitt C."/>
            <person name="Schoppmeier M."/>
            <person name="Schroder R."/>
            <person name="Shippy T.D."/>
            <person name="Simonnet F."/>
            <person name="Marques-Souza H."/>
            <person name="Tautz D."/>
            <person name="Tomoyasu Y."/>
            <person name="Trauner J."/>
            <person name="Van der Zee M."/>
            <person name="Vervoort M."/>
            <person name="Wittkopp N."/>
            <person name="Wimmer E.A."/>
            <person name="Yang X."/>
            <person name="Jones A.K."/>
            <person name="Sattelle D.B."/>
            <person name="Ebert P.R."/>
            <person name="Nelson D."/>
            <person name="Scott J.G."/>
            <person name="Beeman R.W."/>
            <person name="Muthukrishnan S."/>
            <person name="Kramer K.J."/>
            <person name="Arakane Y."/>
            <person name="Beeman R.W."/>
            <person name="Zhu Q."/>
            <person name="Hogenkamp D."/>
            <person name="Dixit R."/>
            <person name="Oppert B."/>
            <person name="Jiang H."/>
            <person name="Zou Z."/>
            <person name="Marshall J."/>
            <person name="Elpidina E."/>
            <person name="Vinokurov K."/>
            <person name="Oppert C."/>
            <person name="Zou Z."/>
            <person name="Evans J."/>
            <person name="Lu Z."/>
            <person name="Zhao P."/>
            <person name="Sumathipala N."/>
            <person name="Altincicek B."/>
            <person name="Vilcinskas A."/>
            <person name="Williams M."/>
            <person name="Hultmark D."/>
            <person name="Hetru C."/>
            <person name="Jiang H."/>
            <person name="Grimmelikhuijzen C.J."/>
            <person name="Hauser F."/>
            <person name="Cazzamali G."/>
            <person name="Williamson M."/>
            <person name="Park Y."/>
            <person name="Li B."/>
            <person name="Tanaka Y."/>
            <person name="Predel R."/>
            <person name="Neupert S."/>
            <person name="Schachtner J."/>
            <person name="Verleyen P."/>
            <person name="Raible F."/>
            <person name="Bork P."/>
            <person name="Friedrich M."/>
            <person name="Walden K.K."/>
            <person name="Robertson H.M."/>
            <person name="Angeli S."/>
            <person name="Foret S."/>
            <person name="Bucher G."/>
            <person name="Schuetz S."/>
            <person name="Maleszka R."/>
            <person name="Wimmer E.A."/>
            <person name="Beeman R.W."/>
            <person name="Lorenzen M."/>
            <person name="Tomoyasu Y."/>
            <person name="Miller S.C."/>
            <person name="Grossmann D."/>
            <person name="Bucher G."/>
        </authorList>
    </citation>
    <scope>NUCLEOTIDE SEQUENCE [LARGE SCALE GENOMIC DNA]</scope>
    <source>
        <strain evidence="1 2">Georgia GA2</strain>
    </source>
</reference>
<organism evidence="1 2">
    <name type="scientific">Tribolium castaneum</name>
    <name type="common">Red flour beetle</name>
    <dbReference type="NCBI Taxonomy" id="7070"/>
    <lineage>
        <taxon>Eukaryota</taxon>
        <taxon>Metazoa</taxon>
        <taxon>Ecdysozoa</taxon>
        <taxon>Arthropoda</taxon>
        <taxon>Hexapoda</taxon>
        <taxon>Insecta</taxon>
        <taxon>Pterygota</taxon>
        <taxon>Neoptera</taxon>
        <taxon>Endopterygota</taxon>
        <taxon>Coleoptera</taxon>
        <taxon>Polyphaga</taxon>
        <taxon>Cucujiformia</taxon>
        <taxon>Tenebrionidae</taxon>
        <taxon>Tenebrionidae incertae sedis</taxon>
        <taxon>Tribolium</taxon>
    </lineage>
</organism>
<evidence type="ECO:0000313" key="1">
    <source>
        <dbReference type="EMBL" id="EFA06270.1"/>
    </source>
</evidence>
<name>D6WU35_TRICA</name>
<proteinExistence type="predicted"/>
<reference evidence="1 2" key="2">
    <citation type="journal article" date="2010" name="Nucleic Acids Res.">
        <title>BeetleBase in 2010: revisions to provide comprehensive genomic information for Tribolium castaneum.</title>
        <authorList>
            <person name="Kim H.S."/>
            <person name="Murphy T."/>
            <person name="Xia J."/>
            <person name="Caragea D."/>
            <person name="Park Y."/>
            <person name="Beeman R.W."/>
            <person name="Lorenzen M.D."/>
            <person name="Butcher S."/>
            <person name="Manak J.R."/>
            <person name="Brown S.J."/>
        </authorList>
    </citation>
    <scope>GENOME REANNOTATION</scope>
    <source>
        <strain evidence="1 2">Georgia GA2</strain>
    </source>
</reference>
<sequence length="86" mass="9592">MNISESGLLNKKPSTIINSKEEDIHTLNVLKNLPAAIKILRYGVKEVSCNNRKLIGLCQGSINAKSRPIYSRSKDILLPRFIDVTV</sequence>
<dbReference type="Proteomes" id="UP000007266">
    <property type="component" value="Linkage group 7"/>
</dbReference>
<keyword evidence="2" id="KW-1185">Reference proteome</keyword>
<accession>D6WU35</accession>
<gene>
    <name evidence="1" type="primary">GLEAN_09134</name>
    <name evidence="1" type="ORF">TcasGA2_TC009134</name>
</gene>
<dbReference type="AlphaFoldDB" id="D6WU35"/>
<evidence type="ECO:0000313" key="2">
    <source>
        <dbReference type="Proteomes" id="UP000007266"/>
    </source>
</evidence>
<dbReference type="InParanoid" id="D6WU35"/>